<dbReference type="RefSeq" id="WP_344612285.1">
    <property type="nucleotide sequence ID" value="NZ_BAAARV010000019.1"/>
</dbReference>
<protein>
    <submittedName>
        <fullName evidence="2">Uncharacterized protein</fullName>
    </submittedName>
</protein>
<organism evidence="2 3">
    <name type="scientific">Dactylosporangium salmoneum</name>
    <dbReference type="NCBI Taxonomy" id="53361"/>
    <lineage>
        <taxon>Bacteria</taxon>
        <taxon>Bacillati</taxon>
        <taxon>Actinomycetota</taxon>
        <taxon>Actinomycetes</taxon>
        <taxon>Micromonosporales</taxon>
        <taxon>Micromonosporaceae</taxon>
        <taxon>Dactylosporangium</taxon>
    </lineage>
</organism>
<feature type="transmembrane region" description="Helical" evidence="1">
    <location>
        <begin position="71"/>
        <end position="95"/>
    </location>
</feature>
<keyword evidence="1" id="KW-1133">Transmembrane helix</keyword>
<proteinExistence type="predicted"/>
<dbReference type="Proteomes" id="UP001501444">
    <property type="component" value="Unassembled WGS sequence"/>
</dbReference>
<sequence length="151" mass="15820">MLRRPLARWLKVAPAEIDDDLRQPPATWDDLVISHVLRLMVWGVAAGGCFVLGIASATVEQLVSGHSGQPSAALQVLFGTALVTALLHGAAFVLVDLSSARRAGRRGAGVSRRNMAPGGPVGLVRVLLRPGNRYFLVAAAFFAVAVVSVSG</sequence>
<evidence type="ECO:0000313" key="3">
    <source>
        <dbReference type="Proteomes" id="UP001501444"/>
    </source>
</evidence>
<dbReference type="EMBL" id="BAAARV010000019">
    <property type="protein sequence ID" value="GAA2340151.1"/>
    <property type="molecule type" value="Genomic_DNA"/>
</dbReference>
<gene>
    <name evidence="2" type="ORF">GCM10010170_022860</name>
</gene>
<evidence type="ECO:0000313" key="2">
    <source>
        <dbReference type="EMBL" id="GAA2340151.1"/>
    </source>
</evidence>
<reference evidence="2 3" key="1">
    <citation type="journal article" date="2019" name="Int. J. Syst. Evol. Microbiol.">
        <title>The Global Catalogue of Microorganisms (GCM) 10K type strain sequencing project: providing services to taxonomists for standard genome sequencing and annotation.</title>
        <authorList>
            <consortium name="The Broad Institute Genomics Platform"/>
            <consortium name="The Broad Institute Genome Sequencing Center for Infectious Disease"/>
            <person name="Wu L."/>
            <person name="Ma J."/>
        </authorList>
    </citation>
    <scope>NUCLEOTIDE SEQUENCE [LARGE SCALE GENOMIC DNA]</scope>
    <source>
        <strain evidence="2 3">JCM 3272</strain>
    </source>
</reference>
<name>A0ABN3FZE3_9ACTN</name>
<accession>A0ABN3FZE3</accession>
<keyword evidence="1" id="KW-0472">Membrane</keyword>
<keyword evidence="3" id="KW-1185">Reference proteome</keyword>
<feature type="transmembrane region" description="Helical" evidence="1">
    <location>
        <begin position="39"/>
        <end position="59"/>
    </location>
</feature>
<evidence type="ECO:0000256" key="1">
    <source>
        <dbReference type="SAM" id="Phobius"/>
    </source>
</evidence>
<keyword evidence="1" id="KW-0812">Transmembrane</keyword>
<comment type="caution">
    <text evidence="2">The sequence shown here is derived from an EMBL/GenBank/DDBJ whole genome shotgun (WGS) entry which is preliminary data.</text>
</comment>
<feature type="transmembrane region" description="Helical" evidence="1">
    <location>
        <begin position="134"/>
        <end position="150"/>
    </location>
</feature>